<dbReference type="PANTHER" id="PTHR23113:SF370">
    <property type="entry name" value="RAS GUANINE NUCLEOTIDE EXCHANGE FACTOR P"/>
    <property type="match status" value="1"/>
</dbReference>
<reference evidence="4 5" key="1">
    <citation type="journal article" date="2013" name="Curr. Biol.">
        <title>The Genome of the Foraminiferan Reticulomyxa filosa.</title>
        <authorList>
            <person name="Glockner G."/>
            <person name="Hulsmann N."/>
            <person name="Schleicher M."/>
            <person name="Noegel A.A."/>
            <person name="Eichinger L."/>
            <person name="Gallinger C."/>
            <person name="Pawlowski J."/>
            <person name="Sierra R."/>
            <person name="Euteneuer U."/>
            <person name="Pillet L."/>
            <person name="Moustafa A."/>
            <person name="Platzer M."/>
            <person name="Groth M."/>
            <person name="Szafranski K."/>
            <person name="Schliwa M."/>
        </authorList>
    </citation>
    <scope>NUCLEOTIDE SEQUENCE [LARGE SCALE GENOMIC DNA]</scope>
</reference>
<dbReference type="GO" id="GO:0007265">
    <property type="term" value="P:Ras protein signal transduction"/>
    <property type="evidence" value="ECO:0007669"/>
    <property type="project" value="TreeGrafter"/>
</dbReference>
<dbReference type="PROSITE" id="PS50009">
    <property type="entry name" value="RASGEF_CAT"/>
    <property type="match status" value="1"/>
</dbReference>
<keyword evidence="5" id="KW-1185">Reference proteome</keyword>
<dbReference type="SUPFAM" id="SSF48366">
    <property type="entry name" value="Ras GEF"/>
    <property type="match status" value="1"/>
</dbReference>
<dbReference type="EMBL" id="ASPP01007788">
    <property type="protein sequence ID" value="ETO26554.1"/>
    <property type="molecule type" value="Genomic_DNA"/>
</dbReference>
<sequence>MDFKIFKNIQKRECLGQAWKKKDRDKRAPNVMAMIEQFNKVSKWIQVLILTASSLRERTKVLKKCVEVAGVCLFGTFQNSDPFFFFKK</sequence>
<protein>
    <submittedName>
        <fullName evidence="4">Ras guanine nucleotide exchange factor</fullName>
    </submittedName>
</protein>
<dbReference type="OrthoDB" id="10254377at2759"/>
<dbReference type="Gene3D" id="1.10.840.10">
    <property type="entry name" value="Ras guanine-nucleotide exchange factors catalytic domain"/>
    <property type="match status" value="1"/>
</dbReference>
<keyword evidence="1 2" id="KW-0344">Guanine-nucleotide releasing factor</keyword>
<dbReference type="InterPro" id="IPR036964">
    <property type="entry name" value="RASGEF_cat_dom_sf"/>
</dbReference>
<evidence type="ECO:0000313" key="4">
    <source>
        <dbReference type="EMBL" id="ETO26554.1"/>
    </source>
</evidence>
<evidence type="ECO:0000313" key="5">
    <source>
        <dbReference type="Proteomes" id="UP000023152"/>
    </source>
</evidence>
<dbReference type="InterPro" id="IPR023578">
    <property type="entry name" value="Ras_GEF_dom_sf"/>
</dbReference>
<dbReference type="GO" id="GO:0005886">
    <property type="term" value="C:plasma membrane"/>
    <property type="evidence" value="ECO:0007669"/>
    <property type="project" value="TreeGrafter"/>
</dbReference>
<evidence type="ECO:0000259" key="3">
    <source>
        <dbReference type="PROSITE" id="PS50009"/>
    </source>
</evidence>
<dbReference type="Pfam" id="PF00617">
    <property type="entry name" value="RasGEF"/>
    <property type="match status" value="1"/>
</dbReference>
<comment type="caution">
    <text evidence="4">The sequence shown here is derived from an EMBL/GenBank/DDBJ whole genome shotgun (WGS) entry which is preliminary data.</text>
</comment>
<dbReference type="AlphaFoldDB" id="X6NLG3"/>
<dbReference type="InterPro" id="IPR001895">
    <property type="entry name" value="RASGEF_cat_dom"/>
</dbReference>
<organism evidence="4 5">
    <name type="scientific">Reticulomyxa filosa</name>
    <dbReference type="NCBI Taxonomy" id="46433"/>
    <lineage>
        <taxon>Eukaryota</taxon>
        <taxon>Sar</taxon>
        <taxon>Rhizaria</taxon>
        <taxon>Retaria</taxon>
        <taxon>Foraminifera</taxon>
        <taxon>Monothalamids</taxon>
        <taxon>Reticulomyxidae</taxon>
        <taxon>Reticulomyxa</taxon>
    </lineage>
</organism>
<dbReference type="Proteomes" id="UP000023152">
    <property type="component" value="Unassembled WGS sequence"/>
</dbReference>
<proteinExistence type="predicted"/>
<evidence type="ECO:0000256" key="1">
    <source>
        <dbReference type="ARBA" id="ARBA00022658"/>
    </source>
</evidence>
<evidence type="ECO:0000256" key="2">
    <source>
        <dbReference type="PROSITE-ProRule" id="PRU00168"/>
    </source>
</evidence>
<dbReference type="InterPro" id="IPR008937">
    <property type="entry name" value="Ras-like_GEF"/>
</dbReference>
<dbReference type="PANTHER" id="PTHR23113">
    <property type="entry name" value="GUANINE NUCLEOTIDE EXCHANGE FACTOR"/>
    <property type="match status" value="1"/>
</dbReference>
<feature type="domain" description="Ras-GEF" evidence="3">
    <location>
        <begin position="1"/>
        <end position="88"/>
    </location>
</feature>
<gene>
    <name evidence="4" type="ORF">RFI_10584</name>
</gene>
<dbReference type="GO" id="GO:0005085">
    <property type="term" value="F:guanyl-nucleotide exchange factor activity"/>
    <property type="evidence" value="ECO:0007669"/>
    <property type="project" value="UniProtKB-KW"/>
</dbReference>
<name>X6NLG3_RETFI</name>
<accession>X6NLG3</accession>